<dbReference type="Gene3D" id="3.40.640.10">
    <property type="entry name" value="Type I PLP-dependent aspartate aminotransferase-like (Major domain)"/>
    <property type="match status" value="1"/>
</dbReference>
<keyword evidence="3" id="KW-0663">Pyridoxal phosphate</keyword>
<evidence type="ECO:0000256" key="3">
    <source>
        <dbReference type="ARBA" id="ARBA00022898"/>
    </source>
</evidence>
<dbReference type="GO" id="GO:0033806">
    <property type="term" value="F:fluorothreonine transaldolase activity"/>
    <property type="evidence" value="ECO:0007669"/>
    <property type="project" value="UniProtKB-EC"/>
</dbReference>
<dbReference type="Proteomes" id="UP001214441">
    <property type="component" value="Unassembled WGS sequence"/>
</dbReference>
<dbReference type="InterPro" id="IPR049943">
    <property type="entry name" value="Ser_HO-MeTrfase-like"/>
</dbReference>
<dbReference type="PANTHER" id="PTHR11680">
    <property type="entry name" value="SERINE HYDROXYMETHYLTRANSFERASE"/>
    <property type="match status" value="1"/>
</dbReference>
<keyword evidence="6" id="KW-0808">Transferase</keyword>
<dbReference type="Gene3D" id="3.90.1150.10">
    <property type="entry name" value="Aspartate Aminotransferase, domain 1"/>
    <property type="match status" value="1"/>
</dbReference>
<comment type="caution">
    <text evidence="6">The sequence shown here is derived from an EMBL/GenBank/DDBJ whole genome shotgun (WGS) entry which is preliminary data.</text>
</comment>
<dbReference type="SMART" id="SM01007">
    <property type="entry name" value="Aldolase_II"/>
    <property type="match status" value="1"/>
</dbReference>
<dbReference type="SUPFAM" id="SSF53639">
    <property type="entry name" value="AraD/HMP-PK domain-like"/>
    <property type="match status" value="1"/>
</dbReference>
<dbReference type="InterPro" id="IPR030979">
    <property type="entry name" value="F_threo_transal"/>
</dbReference>
<comment type="similarity">
    <text evidence="2">Belongs to the SHMT family.</text>
</comment>
<evidence type="ECO:0000256" key="4">
    <source>
        <dbReference type="SAM" id="MobiDB-lite"/>
    </source>
</evidence>
<protein>
    <submittedName>
        <fullName evidence="6">Fluorothreonine transaldolase</fullName>
        <ecNumber evidence="6">2.2.1.8</ecNumber>
    </submittedName>
</protein>
<feature type="compositionally biased region" description="Basic and acidic residues" evidence="4">
    <location>
        <begin position="422"/>
        <end position="446"/>
    </location>
</feature>
<feature type="region of interest" description="Disordered" evidence="4">
    <location>
        <begin position="417"/>
        <end position="452"/>
    </location>
</feature>
<dbReference type="InterPro" id="IPR039429">
    <property type="entry name" value="SHMT-like_dom"/>
</dbReference>
<evidence type="ECO:0000259" key="5">
    <source>
        <dbReference type="SMART" id="SM01007"/>
    </source>
</evidence>
<evidence type="ECO:0000313" key="7">
    <source>
        <dbReference type="Proteomes" id="UP001214441"/>
    </source>
</evidence>
<dbReference type="InterPro" id="IPR015424">
    <property type="entry name" value="PyrdxlP-dep_Trfase"/>
</dbReference>
<name>A0ABT6ZNA2_9ACTN</name>
<accession>A0ABT6ZNA2</accession>
<dbReference type="Pfam" id="PF00596">
    <property type="entry name" value="Aldolase_II"/>
    <property type="match status" value="1"/>
</dbReference>
<dbReference type="InterPro" id="IPR036409">
    <property type="entry name" value="Aldolase_II/adducin_N_sf"/>
</dbReference>
<dbReference type="InterPro" id="IPR001303">
    <property type="entry name" value="Aldolase_II/adducin_N"/>
</dbReference>
<evidence type="ECO:0000313" key="6">
    <source>
        <dbReference type="EMBL" id="MDJ1130531.1"/>
    </source>
</evidence>
<dbReference type="Pfam" id="PF00464">
    <property type="entry name" value="SHMT"/>
    <property type="match status" value="1"/>
</dbReference>
<dbReference type="EC" id="2.2.1.8" evidence="6"/>
<dbReference type="InterPro" id="IPR015422">
    <property type="entry name" value="PyrdxlP-dep_Trfase_small"/>
</dbReference>
<comment type="cofactor">
    <cofactor evidence="1">
        <name>pyridoxal 5'-phosphate</name>
        <dbReference type="ChEBI" id="CHEBI:597326"/>
    </cofactor>
</comment>
<dbReference type="Gene3D" id="3.40.225.10">
    <property type="entry name" value="Class II aldolase/adducin N-terminal domain"/>
    <property type="match status" value="1"/>
</dbReference>
<feature type="domain" description="Class II aldolase/adducin N-terminal" evidence="5">
    <location>
        <begin position="478"/>
        <end position="638"/>
    </location>
</feature>
<dbReference type="InterPro" id="IPR015421">
    <property type="entry name" value="PyrdxlP-dep_Trfase_major"/>
</dbReference>
<keyword evidence="7" id="KW-1185">Reference proteome</keyword>
<reference evidence="6 7" key="1">
    <citation type="submission" date="2023-05" db="EMBL/GenBank/DDBJ databases">
        <title>Streptantibioticus silvisoli sp. nov., acidotolerant actinomycetes 1 from pine litter.</title>
        <authorList>
            <person name="Swiecimska M."/>
            <person name="Golinska P."/>
            <person name="Sangal V."/>
            <person name="Wachnowicz B."/>
            <person name="Goodfellow M."/>
        </authorList>
    </citation>
    <scope>NUCLEOTIDE SEQUENCE [LARGE SCALE GENOMIC DNA]</scope>
    <source>
        <strain evidence="6 7">DSM 42109</strain>
    </source>
</reference>
<gene>
    <name evidence="6" type="ORF">NMN56_000905</name>
</gene>
<evidence type="ECO:0000256" key="1">
    <source>
        <dbReference type="ARBA" id="ARBA00001933"/>
    </source>
</evidence>
<dbReference type="RefSeq" id="WP_274039794.1">
    <property type="nucleotide sequence ID" value="NZ_JANCPR020000001.1"/>
</dbReference>
<dbReference type="SUPFAM" id="SSF53383">
    <property type="entry name" value="PLP-dependent transferases"/>
    <property type="match status" value="1"/>
</dbReference>
<dbReference type="NCBIfam" id="TIGR04506">
    <property type="entry name" value="F_threo_transal"/>
    <property type="match status" value="1"/>
</dbReference>
<evidence type="ECO:0000256" key="2">
    <source>
        <dbReference type="ARBA" id="ARBA00006376"/>
    </source>
</evidence>
<dbReference type="PANTHER" id="PTHR11680:SF35">
    <property type="entry name" value="SERINE HYDROXYMETHYLTRANSFERASE 1"/>
    <property type="match status" value="1"/>
</dbReference>
<dbReference type="EMBL" id="JANCPR020000001">
    <property type="protein sequence ID" value="MDJ1130531.1"/>
    <property type="molecule type" value="Genomic_DNA"/>
</dbReference>
<proteinExistence type="inferred from homology"/>
<organism evidence="6 7">
    <name type="scientific">Streptomyces iconiensis</name>
    <dbReference type="NCBI Taxonomy" id="1384038"/>
    <lineage>
        <taxon>Bacteria</taxon>
        <taxon>Bacillati</taxon>
        <taxon>Actinomycetota</taxon>
        <taxon>Actinomycetes</taxon>
        <taxon>Kitasatosporales</taxon>
        <taxon>Streptomycetaceae</taxon>
        <taxon>Streptomyces</taxon>
    </lineage>
</organism>
<sequence length="640" mass="72015">MHPTQHIQHADVPLSLQTIAELIDEEEKEQTEVLHLTANETVLSPLAQRVLSSPLSERYLLEHLEMRESSPARLNNLLLRGLNRISMIENSATEVCRQLFGSRFAEFRCLSGLHAMQTTFAALTEPGDTVMRVATKDGGHFLTELICRTFGRQSCTYVYNDDMSIDMDRTREVFKKERPSLLYVDAMNYLFPFPLGDLKEIAGDTPLVFDASHTLGLIAGGRFQDPLREGADILQANTHKTLFGPQKGIILGNDRALMENVGYTLSSGMVSSQHTAPTIALFIALHEMRQEGERYADRVLENARYLAGELHRRGVQVLAESRGFTANHMFFVDTRDIGSGPEVLDRVVRANISANRVVAFHHRDTLRFGVQEITRRGFGKPELDEIASLLASVLLNKEEPEQVRPRVRELARRHQQVYYTGQEERQHTPPREPAREPAGEPARESVRLSGQETPVRRPRWIGIHLAPSGITPRKEAYVRARELGALAGEFPHQIDSAGNISCTDQDGRLFVTGSGVYIKDLAPDDFVEITGRDGWTLQCQGDGPPSAEAHLHQLLRERTNARYVVHNHCIVSRQMEENEGLLVLPPQEYGSVALAEAVAEGAAQSQVMYVRRHGLVFWSPDFEECRDLVRKFGARTLRRR</sequence>